<dbReference type="KEGG" id="efu:HMPREF0351_11948"/>
<dbReference type="EMBL" id="CP003583">
    <property type="protein sequence ID" value="AFK59572.1"/>
    <property type="molecule type" value="Genomic_DNA"/>
</dbReference>
<keyword evidence="3" id="KW-1185">Reference proteome</keyword>
<name>Q3XZM8_ENTFD</name>
<feature type="transmembrane region" description="Helical" evidence="1">
    <location>
        <begin position="12"/>
        <end position="34"/>
    </location>
</feature>
<dbReference type="AlphaFoldDB" id="Q3XZM8"/>
<keyword evidence="1" id="KW-1133">Transmembrane helix</keyword>
<gene>
    <name evidence="2" type="ORF">HMPREF0351_11948</name>
</gene>
<protein>
    <submittedName>
        <fullName evidence="2">Nucleoside-diphosphate sugar epimerase</fullName>
    </submittedName>
</protein>
<organism evidence="2 3">
    <name type="scientific">Enterococcus faecium (strain ATCC BAA-472 / TX0016 / DO)</name>
    <dbReference type="NCBI Taxonomy" id="333849"/>
    <lineage>
        <taxon>Bacteria</taxon>
        <taxon>Bacillati</taxon>
        <taxon>Bacillota</taxon>
        <taxon>Bacilli</taxon>
        <taxon>Lactobacillales</taxon>
        <taxon>Enterococcaceae</taxon>
        <taxon>Enterococcus</taxon>
    </lineage>
</organism>
<dbReference type="RefSeq" id="WP_002288200.1">
    <property type="nucleotide sequence ID" value="NC_017960.1"/>
</dbReference>
<feature type="transmembrane region" description="Helical" evidence="1">
    <location>
        <begin position="40"/>
        <end position="63"/>
    </location>
</feature>
<reference evidence="2 3" key="1">
    <citation type="journal article" date="2012" name="BMC Microbiol.">
        <title>Complete genome sequence of Enterococcus faecium strain TX16 and comparative genomic analysis of Enterococcus faecium genomes.</title>
        <authorList>
            <person name="Qin X."/>
            <person name="Galloway-Pena J.R."/>
            <person name="Sillanpaa J."/>
            <person name="Hyeob Roh J."/>
            <person name="Nallapareddy S.R."/>
            <person name="Chowdhury S."/>
            <person name="Bourgogne A."/>
            <person name="Choudhury T."/>
            <person name="Munzy D.M."/>
            <person name="Buhay C.J."/>
            <person name="Ding Y."/>
            <person name="Dugan-Rocha S."/>
            <person name="Liu W."/>
            <person name="Kovar C."/>
            <person name="Sodergren E."/>
            <person name="Highlander S."/>
            <person name="Petrosino J.F."/>
            <person name="Worley K.C."/>
            <person name="Gibbs R.A."/>
            <person name="Weinstock G.M."/>
            <person name="Murray B.E."/>
        </authorList>
    </citation>
    <scope>NUCLEOTIDE SEQUENCE [LARGE SCALE GENOMIC DNA]</scope>
    <source>
        <strain evidence="3">ATCC BAA-472 / TX0016 / DO</strain>
    </source>
</reference>
<sequence>MHIRSFKREFVKVSVTNILGFLMVASVLFIFHWSQFSRLLLLYFYIISTVFIVAELCIFDYVVTQHELKNNKASNILLIGNDQLAIRFYHTVISKYTVFLRYVGYIAEESSQHIQEYRGTLSNLPQVITAYNVEKIIVTEDTQNIENMQKILAVVSNYHIKVCVGPVYTDLISTHIKLEGVAGLQLIELQMFNTCNVMGLEVAVTDVNEAIGRIFENLNAWKGHYICIADMEAVAQGFKNSSFQILKNQVIMTIPSGNALKNA</sequence>
<evidence type="ECO:0000313" key="3">
    <source>
        <dbReference type="Proteomes" id="UP000005269"/>
    </source>
</evidence>
<evidence type="ECO:0000313" key="2">
    <source>
        <dbReference type="EMBL" id="AFK59572.1"/>
    </source>
</evidence>
<accession>Q3XZM8</accession>
<dbReference type="HOGENOM" id="CLU_1150457_0_0_9"/>
<dbReference type="Proteomes" id="UP000005269">
    <property type="component" value="Chromosome"/>
</dbReference>
<dbReference type="Gene3D" id="3.40.50.720">
    <property type="entry name" value="NAD(P)-binding Rossmann-like Domain"/>
    <property type="match status" value="1"/>
</dbReference>
<keyword evidence="1" id="KW-0812">Transmembrane</keyword>
<dbReference type="Pfam" id="PF13727">
    <property type="entry name" value="CoA_binding_3"/>
    <property type="match status" value="1"/>
</dbReference>
<keyword evidence="1" id="KW-0472">Membrane</keyword>
<evidence type="ECO:0000256" key="1">
    <source>
        <dbReference type="SAM" id="Phobius"/>
    </source>
</evidence>
<proteinExistence type="predicted"/>